<dbReference type="EMBL" id="BT086830">
    <property type="protein sequence ID" value="ACR37183.1"/>
    <property type="molecule type" value="mRNA"/>
</dbReference>
<sequence>METLLIPLPSCHPLQHACQVPASSGAVGLGEVAPAGQAVDDAHGAAGALVRHGAQRAAAVRAGVRRAGHQVRAARQEAVQLRQALPAGLRPGAAQHRRRAGAAAEDQQDEARGEECAGGGGCF</sequence>
<reference evidence="2" key="2">
    <citation type="submission" date="2012-06" db="EMBL/GenBank/DDBJ databases">
        <authorList>
            <person name="Yu Y."/>
            <person name="Currie J."/>
            <person name="Lomeli R."/>
            <person name="Angelova A."/>
            <person name="Collura K."/>
            <person name="Wissotski M."/>
            <person name="Campos D."/>
            <person name="Kudrna D."/>
            <person name="Golser W."/>
            <person name="Ashely E."/>
            <person name="Descour A."/>
            <person name="Fernandes J."/>
            <person name="Soderlund C."/>
            <person name="Walbot V."/>
        </authorList>
    </citation>
    <scope>NUCLEOTIDE SEQUENCE</scope>
    <source>
        <strain evidence="2">B73</strain>
    </source>
</reference>
<evidence type="ECO:0000256" key="1">
    <source>
        <dbReference type="SAM" id="MobiDB-lite"/>
    </source>
</evidence>
<organism evidence="2">
    <name type="scientific">Zea mays</name>
    <name type="common">Maize</name>
    <dbReference type="NCBI Taxonomy" id="4577"/>
    <lineage>
        <taxon>Eukaryota</taxon>
        <taxon>Viridiplantae</taxon>
        <taxon>Streptophyta</taxon>
        <taxon>Embryophyta</taxon>
        <taxon>Tracheophyta</taxon>
        <taxon>Spermatophyta</taxon>
        <taxon>Magnoliopsida</taxon>
        <taxon>Liliopsida</taxon>
        <taxon>Poales</taxon>
        <taxon>Poaceae</taxon>
        <taxon>PACMAD clade</taxon>
        <taxon>Panicoideae</taxon>
        <taxon>Andropogonodae</taxon>
        <taxon>Andropogoneae</taxon>
        <taxon>Tripsacinae</taxon>
        <taxon>Zea</taxon>
    </lineage>
</organism>
<name>C4J7N3_MAIZE</name>
<reference evidence="2" key="1">
    <citation type="journal article" date="2009" name="PLoS Genet.">
        <title>Sequencing, mapping, and analysis of 27,455 maize full-length cDNAs.</title>
        <authorList>
            <person name="Soderlund C."/>
            <person name="Descour A."/>
            <person name="Kudrna D."/>
            <person name="Bomhoff M."/>
            <person name="Boyd L."/>
            <person name="Currie J."/>
            <person name="Angelova A."/>
            <person name="Collura K."/>
            <person name="Wissotski M."/>
            <person name="Ashley E."/>
            <person name="Morrow D."/>
            <person name="Fernandes J."/>
            <person name="Walbot V."/>
            <person name="Yu Y."/>
        </authorList>
    </citation>
    <scope>NUCLEOTIDE SEQUENCE</scope>
    <source>
        <strain evidence="2">B73</strain>
    </source>
</reference>
<protein>
    <submittedName>
        <fullName evidence="2">Uncharacterized protein</fullName>
    </submittedName>
</protein>
<dbReference type="AlphaFoldDB" id="C4J7N3"/>
<accession>C4J7N3</accession>
<evidence type="ECO:0000313" key="2">
    <source>
        <dbReference type="EMBL" id="ACR37183.1"/>
    </source>
</evidence>
<proteinExistence type="evidence at transcript level"/>
<feature type="region of interest" description="Disordered" evidence="1">
    <location>
        <begin position="86"/>
        <end position="123"/>
    </location>
</feature>